<organism evidence="2 3">
    <name type="scientific">Cylindrobasidium torrendii FP15055 ss-10</name>
    <dbReference type="NCBI Taxonomy" id="1314674"/>
    <lineage>
        <taxon>Eukaryota</taxon>
        <taxon>Fungi</taxon>
        <taxon>Dikarya</taxon>
        <taxon>Basidiomycota</taxon>
        <taxon>Agaricomycotina</taxon>
        <taxon>Agaricomycetes</taxon>
        <taxon>Agaricomycetidae</taxon>
        <taxon>Agaricales</taxon>
        <taxon>Marasmiineae</taxon>
        <taxon>Physalacriaceae</taxon>
        <taxon>Cylindrobasidium</taxon>
    </lineage>
</organism>
<gene>
    <name evidence="2" type="ORF">CYLTODRAFT_495008</name>
</gene>
<name>A0A0D7AV19_9AGAR</name>
<protein>
    <submittedName>
        <fullName evidence="2">Uncharacterized protein</fullName>
    </submittedName>
</protein>
<evidence type="ECO:0000256" key="1">
    <source>
        <dbReference type="SAM" id="MobiDB-lite"/>
    </source>
</evidence>
<dbReference type="EMBL" id="KN880861">
    <property type="protein sequence ID" value="KIY61850.1"/>
    <property type="molecule type" value="Genomic_DNA"/>
</dbReference>
<sequence length="237" mass="25852">MNVVSTTGDNTNESINDVGNNAVDDRLQRSMTAVDEICRVFVESCASLAAETNEMHRMNHFLMLEASFSPELRLIRLTLIRDIGRRTRDVERAAENAEQLAQRVQSLSHRAQKLTFKSRRLNAQARGLRHLGSPSDDTADAPIPGSSTEDDIPAAALALSNLTDESEAALKEAYAVTQDAKTMSDEACQAARDAMSGASALKSAMRVLEAVDGFIIRLDGMKTHARLEVGWALPILN</sequence>
<keyword evidence="3" id="KW-1185">Reference proteome</keyword>
<proteinExistence type="predicted"/>
<reference evidence="2 3" key="1">
    <citation type="journal article" date="2015" name="Fungal Genet. Biol.">
        <title>Evolution of novel wood decay mechanisms in Agaricales revealed by the genome sequences of Fistulina hepatica and Cylindrobasidium torrendii.</title>
        <authorList>
            <person name="Floudas D."/>
            <person name="Held B.W."/>
            <person name="Riley R."/>
            <person name="Nagy L.G."/>
            <person name="Koehler G."/>
            <person name="Ransdell A.S."/>
            <person name="Younus H."/>
            <person name="Chow J."/>
            <person name="Chiniquy J."/>
            <person name="Lipzen A."/>
            <person name="Tritt A."/>
            <person name="Sun H."/>
            <person name="Haridas S."/>
            <person name="LaButti K."/>
            <person name="Ohm R.A."/>
            <person name="Kues U."/>
            <person name="Blanchette R.A."/>
            <person name="Grigoriev I.V."/>
            <person name="Minto R.E."/>
            <person name="Hibbett D.S."/>
        </authorList>
    </citation>
    <scope>NUCLEOTIDE SEQUENCE [LARGE SCALE GENOMIC DNA]</scope>
    <source>
        <strain evidence="2 3">FP15055 ss-10</strain>
    </source>
</reference>
<dbReference type="AlphaFoldDB" id="A0A0D7AV19"/>
<feature type="region of interest" description="Disordered" evidence="1">
    <location>
        <begin position="127"/>
        <end position="147"/>
    </location>
</feature>
<accession>A0A0D7AV19</accession>
<dbReference type="Proteomes" id="UP000054007">
    <property type="component" value="Unassembled WGS sequence"/>
</dbReference>
<evidence type="ECO:0000313" key="2">
    <source>
        <dbReference type="EMBL" id="KIY61850.1"/>
    </source>
</evidence>
<evidence type="ECO:0000313" key="3">
    <source>
        <dbReference type="Proteomes" id="UP000054007"/>
    </source>
</evidence>